<keyword evidence="7" id="KW-0399">Innate immunity</keyword>
<evidence type="ECO:0000313" key="22">
    <source>
        <dbReference type="EMBL" id="KAJ8353564.1"/>
    </source>
</evidence>
<evidence type="ECO:0000256" key="6">
    <source>
        <dbReference type="ARBA" id="ARBA00022553"/>
    </source>
</evidence>
<evidence type="ECO:0000256" key="8">
    <source>
        <dbReference type="ARBA" id="ARBA00022664"/>
    </source>
</evidence>
<dbReference type="Gene3D" id="2.60.120.200">
    <property type="match status" value="1"/>
</dbReference>
<evidence type="ECO:0000313" key="23">
    <source>
        <dbReference type="Proteomes" id="UP001152622"/>
    </source>
</evidence>
<evidence type="ECO:0000256" key="10">
    <source>
        <dbReference type="ARBA" id="ARBA00022734"/>
    </source>
</evidence>
<dbReference type="GO" id="GO:0045806">
    <property type="term" value="P:negative regulation of endocytosis"/>
    <property type="evidence" value="ECO:0007669"/>
    <property type="project" value="TreeGrafter"/>
</dbReference>
<dbReference type="GO" id="GO:0048030">
    <property type="term" value="F:disaccharide binding"/>
    <property type="evidence" value="ECO:0007669"/>
    <property type="project" value="TreeGrafter"/>
</dbReference>
<dbReference type="GO" id="GO:0002548">
    <property type="term" value="P:monocyte chemotaxis"/>
    <property type="evidence" value="ECO:0007669"/>
    <property type="project" value="TreeGrafter"/>
</dbReference>
<keyword evidence="6" id="KW-0597">Phosphoprotein</keyword>
<keyword evidence="5" id="KW-0964">Secreted</keyword>
<evidence type="ECO:0000256" key="18">
    <source>
        <dbReference type="ARBA" id="ARBA00023242"/>
    </source>
</evidence>
<gene>
    <name evidence="22" type="ORF">SKAU_G00211310</name>
</gene>
<keyword evidence="11" id="KW-0677">Repeat</keyword>
<dbReference type="GO" id="GO:0005681">
    <property type="term" value="C:spliceosomal complex"/>
    <property type="evidence" value="ECO:0007669"/>
    <property type="project" value="UniProtKB-KW"/>
</dbReference>
<evidence type="ECO:0000256" key="3">
    <source>
        <dbReference type="ARBA" id="ARBA00004613"/>
    </source>
</evidence>
<feature type="non-terminal residue" evidence="22">
    <location>
        <position position="1"/>
    </location>
</feature>
<dbReference type="GO" id="GO:0090280">
    <property type="term" value="P:positive regulation of calcium ion import"/>
    <property type="evidence" value="ECO:0007669"/>
    <property type="project" value="TreeGrafter"/>
</dbReference>
<dbReference type="GO" id="GO:0030593">
    <property type="term" value="P:neutrophil chemotaxis"/>
    <property type="evidence" value="ECO:0007669"/>
    <property type="project" value="TreeGrafter"/>
</dbReference>
<keyword evidence="18" id="KW-0539">Nucleus</keyword>
<dbReference type="GO" id="GO:0043236">
    <property type="term" value="F:laminin binding"/>
    <property type="evidence" value="ECO:0007669"/>
    <property type="project" value="TreeGrafter"/>
</dbReference>
<keyword evidence="16" id="KW-1015">Disulfide bond</keyword>
<dbReference type="GO" id="GO:0005615">
    <property type="term" value="C:extracellular space"/>
    <property type="evidence" value="ECO:0007669"/>
    <property type="project" value="TreeGrafter"/>
</dbReference>
<dbReference type="AlphaFoldDB" id="A0A9Q1F8Z6"/>
<dbReference type="Pfam" id="PF00337">
    <property type="entry name" value="Gal-bind_lectin"/>
    <property type="match status" value="1"/>
</dbReference>
<keyword evidence="14" id="KW-0389">IgE-binding protein</keyword>
<evidence type="ECO:0000256" key="2">
    <source>
        <dbReference type="ARBA" id="ARBA00004496"/>
    </source>
</evidence>
<dbReference type="CDD" id="cd00070">
    <property type="entry name" value="GLECT"/>
    <property type="match status" value="1"/>
</dbReference>
<dbReference type="GO" id="GO:0005737">
    <property type="term" value="C:cytoplasm"/>
    <property type="evidence" value="ECO:0007669"/>
    <property type="project" value="UniProtKB-SubCell"/>
</dbReference>
<dbReference type="GO" id="GO:0030154">
    <property type="term" value="P:cell differentiation"/>
    <property type="evidence" value="ECO:0007669"/>
    <property type="project" value="UniProtKB-KW"/>
</dbReference>
<evidence type="ECO:0000256" key="16">
    <source>
        <dbReference type="ARBA" id="ARBA00023157"/>
    </source>
</evidence>
<feature type="region of interest" description="Disordered" evidence="20">
    <location>
        <begin position="1"/>
        <end position="55"/>
    </location>
</feature>
<keyword evidence="15" id="KW-0007">Acetylation</keyword>
<evidence type="ECO:0000259" key="21">
    <source>
        <dbReference type="PROSITE" id="PS51304"/>
    </source>
</evidence>
<dbReference type="InterPro" id="IPR001079">
    <property type="entry name" value="Galectin_CRD"/>
</dbReference>
<evidence type="ECO:0000256" key="15">
    <source>
        <dbReference type="ARBA" id="ARBA00022990"/>
    </source>
</evidence>
<dbReference type="SUPFAM" id="SSF49899">
    <property type="entry name" value="Concanavalin A-like lectins/glucanases"/>
    <property type="match status" value="1"/>
</dbReference>
<dbReference type="SMART" id="SM00908">
    <property type="entry name" value="Gal-bind_lectin"/>
    <property type="match status" value="1"/>
</dbReference>
<dbReference type="OrthoDB" id="8942303at2759"/>
<dbReference type="GO" id="GO:0045087">
    <property type="term" value="P:innate immune response"/>
    <property type="evidence" value="ECO:0007669"/>
    <property type="project" value="UniProtKB-KW"/>
</dbReference>
<organism evidence="22 23">
    <name type="scientific">Synaphobranchus kaupii</name>
    <name type="common">Kaup's arrowtooth eel</name>
    <dbReference type="NCBI Taxonomy" id="118154"/>
    <lineage>
        <taxon>Eukaryota</taxon>
        <taxon>Metazoa</taxon>
        <taxon>Chordata</taxon>
        <taxon>Craniata</taxon>
        <taxon>Vertebrata</taxon>
        <taxon>Euteleostomi</taxon>
        <taxon>Actinopterygii</taxon>
        <taxon>Neopterygii</taxon>
        <taxon>Teleostei</taxon>
        <taxon>Anguilliformes</taxon>
        <taxon>Synaphobranchidae</taxon>
        <taxon>Synaphobranchus</taxon>
    </lineage>
</organism>
<evidence type="ECO:0000256" key="1">
    <source>
        <dbReference type="ARBA" id="ARBA00004123"/>
    </source>
</evidence>
<dbReference type="PROSITE" id="PS51304">
    <property type="entry name" value="GALECTIN"/>
    <property type="match status" value="1"/>
</dbReference>
<feature type="domain" description="Galectin" evidence="21">
    <location>
        <begin position="60"/>
        <end position="191"/>
    </location>
</feature>
<dbReference type="PANTHER" id="PTHR11346:SF26">
    <property type="entry name" value="GALECTIN-3"/>
    <property type="match status" value="1"/>
</dbReference>
<dbReference type="PANTHER" id="PTHR11346">
    <property type="entry name" value="GALECTIN"/>
    <property type="match status" value="1"/>
</dbReference>
<evidence type="ECO:0000256" key="12">
    <source>
        <dbReference type="ARBA" id="ARBA00022782"/>
    </source>
</evidence>
<keyword evidence="9" id="KW-0747">Spliceosome</keyword>
<dbReference type="Proteomes" id="UP001152622">
    <property type="component" value="Chromosome 7"/>
</dbReference>
<evidence type="ECO:0000256" key="7">
    <source>
        <dbReference type="ARBA" id="ARBA00022588"/>
    </source>
</evidence>
<dbReference type="GO" id="GO:0001772">
    <property type="term" value="C:immunological synapse"/>
    <property type="evidence" value="ECO:0007669"/>
    <property type="project" value="TreeGrafter"/>
</dbReference>
<sequence length="194" mass="21743">QNSPWPGQQTGQNSGGPVWPSQPTQPQQPVWPGQASQPTAPGWPGQNPPAPPQQSLKVPHVMKLQNGICDKMLITIKGQIKPNPNKFTINLTRGKDIAFHFNPRFNESGNKVIVRNSLLGGRWGREERALNRFPFTPGEPFELKILCTHDEFKVAVNKSHLLEYKHRVRELNTFTALGIYNDITLTSVNVDKLP</sequence>
<protein>
    <recommendedName>
        <fullName evidence="19">Galectin</fullName>
    </recommendedName>
</protein>
<dbReference type="FunFam" id="2.60.120.200:FF:000023">
    <property type="entry name" value="Galectin"/>
    <property type="match status" value="1"/>
</dbReference>
<evidence type="ECO:0000256" key="5">
    <source>
        <dbReference type="ARBA" id="ARBA00022525"/>
    </source>
</evidence>
<name>A0A9Q1F8Z6_SYNKA</name>
<evidence type="ECO:0000256" key="13">
    <source>
        <dbReference type="ARBA" id="ARBA00022859"/>
    </source>
</evidence>
<keyword evidence="12" id="KW-0221">Differentiation</keyword>
<dbReference type="GO" id="GO:0019863">
    <property type="term" value="F:IgE binding"/>
    <property type="evidence" value="ECO:0007669"/>
    <property type="project" value="UniProtKB-KW"/>
</dbReference>
<evidence type="ECO:0000256" key="19">
    <source>
        <dbReference type="RuleBase" id="RU102079"/>
    </source>
</evidence>
<keyword evidence="13" id="KW-0391">Immunity</keyword>
<evidence type="ECO:0000256" key="9">
    <source>
        <dbReference type="ARBA" id="ARBA00022728"/>
    </source>
</evidence>
<evidence type="ECO:0000256" key="17">
    <source>
        <dbReference type="ARBA" id="ARBA00023187"/>
    </source>
</evidence>
<keyword evidence="17" id="KW-0508">mRNA splicing</keyword>
<feature type="compositionally biased region" description="Polar residues" evidence="20">
    <location>
        <begin position="21"/>
        <end position="39"/>
    </location>
</feature>
<comment type="subcellular location">
    <subcellularLocation>
        <location evidence="2">Cytoplasm</location>
    </subcellularLocation>
    <subcellularLocation>
        <location evidence="1">Nucleus</location>
    </subcellularLocation>
    <subcellularLocation>
        <location evidence="3">Secreted</location>
    </subcellularLocation>
</comment>
<keyword evidence="10 19" id="KW-0430">Lectin</keyword>
<evidence type="ECO:0000256" key="14">
    <source>
        <dbReference type="ARBA" id="ARBA00022972"/>
    </source>
</evidence>
<dbReference type="SMART" id="SM00276">
    <property type="entry name" value="GLECT"/>
    <property type="match status" value="1"/>
</dbReference>
<dbReference type="GO" id="GO:0048246">
    <property type="term" value="P:macrophage chemotaxis"/>
    <property type="evidence" value="ECO:0007669"/>
    <property type="project" value="TreeGrafter"/>
</dbReference>
<dbReference type="InterPro" id="IPR013320">
    <property type="entry name" value="ConA-like_dom_sf"/>
</dbReference>
<dbReference type="InterPro" id="IPR044156">
    <property type="entry name" value="Galectin-like"/>
</dbReference>
<reference evidence="22" key="1">
    <citation type="journal article" date="2023" name="Science">
        <title>Genome structures resolve the early diversification of teleost fishes.</title>
        <authorList>
            <person name="Parey E."/>
            <person name="Louis A."/>
            <person name="Montfort J."/>
            <person name="Bouchez O."/>
            <person name="Roques C."/>
            <person name="Iampietro C."/>
            <person name="Lluch J."/>
            <person name="Castinel A."/>
            <person name="Donnadieu C."/>
            <person name="Desvignes T."/>
            <person name="Floi Bucao C."/>
            <person name="Jouanno E."/>
            <person name="Wen M."/>
            <person name="Mejri S."/>
            <person name="Dirks R."/>
            <person name="Jansen H."/>
            <person name="Henkel C."/>
            <person name="Chen W.J."/>
            <person name="Zahm M."/>
            <person name="Cabau C."/>
            <person name="Klopp C."/>
            <person name="Thompson A.W."/>
            <person name="Robinson-Rechavi M."/>
            <person name="Braasch I."/>
            <person name="Lecointre G."/>
            <person name="Bobe J."/>
            <person name="Postlethwait J.H."/>
            <person name="Berthelot C."/>
            <person name="Roest Crollius H."/>
            <person name="Guiguen Y."/>
        </authorList>
    </citation>
    <scope>NUCLEOTIDE SEQUENCE</scope>
    <source>
        <strain evidence="22">WJC10195</strain>
    </source>
</reference>
<comment type="caution">
    <text evidence="22">The sequence shown here is derived from an EMBL/GenBank/DDBJ whole genome shotgun (WGS) entry which is preliminary data.</text>
</comment>
<dbReference type="GO" id="GO:0006397">
    <property type="term" value="P:mRNA processing"/>
    <property type="evidence" value="ECO:0007669"/>
    <property type="project" value="UniProtKB-KW"/>
</dbReference>
<dbReference type="EMBL" id="JAINUF010000007">
    <property type="protein sequence ID" value="KAJ8353564.1"/>
    <property type="molecule type" value="Genomic_DNA"/>
</dbReference>
<accession>A0A9Q1F8Z6</accession>
<evidence type="ECO:0000256" key="4">
    <source>
        <dbReference type="ARBA" id="ARBA00022490"/>
    </source>
</evidence>
<dbReference type="GO" id="GO:0008380">
    <property type="term" value="P:RNA splicing"/>
    <property type="evidence" value="ECO:0007669"/>
    <property type="project" value="UniProtKB-KW"/>
</dbReference>
<feature type="compositionally biased region" description="Polar residues" evidence="20">
    <location>
        <begin position="1"/>
        <end position="12"/>
    </location>
</feature>
<keyword evidence="4" id="KW-0963">Cytoplasm</keyword>
<dbReference type="GO" id="GO:2001237">
    <property type="term" value="P:negative regulation of extrinsic apoptotic signaling pathway"/>
    <property type="evidence" value="ECO:0007669"/>
    <property type="project" value="TreeGrafter"/>
</dbReference>
<evidence type="ECO:0000256" key="20">
    <source>
        <dbReference type="SAM" id="MobiDB-lite"/>
    </source>
</evidence>
<dbReference type="GO" id="GO:0050918">
    <property type="term" value="P:positive chemotaxis"/>
    <property type="evidence" value="ECO:0007669"/>
    <property type="project" value="TreeGrafter"/>
</dbReference>
<proteinExistence type="predicted"/>
<keyword evidence="23" id="KW-1185">Reference proteome</keyword>
<dbReference type="GO" id="GO:0048245">
    <property type="term" value="P:eosinophil chemotaxis"/>
    <property type="evidence" value="ECO:0007669"/>
    <property type="project" value="TreeGrafter"/>
</dbReference>
<keyword evidence="8" id="KW-0507">mRNA processing</keyword>
<evidence type="ECO:0000256" key="11">
    <source>
        <dbReference type="ARBA" id="ARBA00022737"/>
    </source>
</evidence>